<keyword evidence="2" id="KW-1185">Reference proteome</keyword>
<protein>
    <submittedName>
        <fullName evidence="1">Uncharacterized protein</fullName>
    </submittedName>
</protein>
<reference evidence="2" key="1">
    <citation type="journal article" date="2017" name="Nat. Ecol. Evol.">
        <title>Genome expansion and lineage-specific genetic innovations in the forest pathogenic fungi Armillaria.</title>
        <authorList>
            <person name="Sipos G."/>
            <person name="Prasanna A.N."/>
            <person name="Walter M.C."/>
            <person name="O'Connor E."/>
            <person name="Balint B."/>
            <person name="Krizsan K."/>
            <person name="Kiss B."/>
            <person name="Hess J."/>
            <person name="Varga T."/>
            <person name="Slot J."/>
            <person name="Riley R."/>
            <person name="Boka B."/>
            <person name="Rigling D."/>
            <person name="Barry K."/>
            <person name="Lee J."/>
            <person name="Mihaltcheva S."/>
            <person name="LaButti K."/>
            <person name="Lipzen A."/>
            <person name="Waldron R."/>
            <person name="Moloney N.M."/>
            <person name="Sperisen C."/>
            <person name="Kredics L."/>
            <person name="Vagvoelgyi C."/>
            <person name="Patrignani A."/>
            <person name="Fitzpatrick D."/>
            <person name="Nagy I."/>
            <person name="Doyle S."/>
            <person name="Anderson J.B."/>
            <person name="Grigoriev I.V."/>
            <person name="Gueldener U."/>
            <person name="Muensterkoetter M."/>
            <person name="Nagy L.G."/>
        </authorList>
    </citation>
    <scope>NUCLEOTIDE SEQUENCE [LARGE SCALE GENOMIC DNA]</scope>
    <source>
        <strain evidence="2">Ar21-2</strain>
    </source>
</reference>
<gene>
    <name evidence="1" type="ORF">ARMGADRAFT_1040171</name>
</gene>
<proteinExistence type="predicted"/>
<organism evidence="1 2">
    <name type="scientific">Armillaria gallica</name>
    <name type="common">Bulbous honey fungus</name>
    <name type="synonym">Armillaria bulbosa</name>
    <dbReference type="NCBI Taxonomy" id="47427"/>
    <lineage>
        <taxon>Eukaryota</taxon>
        <taxon>Fungi</taxon>
        <taxon>Dikarya</taxon>
        <taxon>Basidiomycota</taxon>
        <taxon>Agaricomycotina</taxon>
        <taxon>Agaricomycetes</taxon>
        <taxon>Agaricomycetidae</taxon>
        <taxon>Agaricales</taxon>
        <taxon>Marasmiineae</taxon>
        <taxon>Physalacriaceae</taxon>
        <taxon>Armillaria</taxon>
    </lineage>
</organism>
<evidence type="ECO:0000313" key="1">
    <source>
        <dbReference type="EMBL" id="PBK80278.1"/>
    </source>
</evidence>
<accession>A0A2H3CPE9</accession>
<dbReference type="InParanoid" id="A0A2H3CPE9"/>
<sequence length="152" mass="16504">MAAGERAAEPGGPWTPANTFRICFLVQELTKFSWSLAPLNGLNTPSITAPHLASCDNLLNVGQLEDGDMETGVSGRLKVWGGDCGVACDRSPAVKAIREDVAHVQRKACAQRSSGYAQESLPYLVTVFFTIHIQREEVSAERVPVQLHSRPE</sequence>
<name>A0A2H3CPE9_ARMGA</name>
<dbReference type="EMBL" id="KZ293749">
    <property type="protein sequence ID" value="PBK80278.1"/>
    <property type="molecule type" value="Genomic_DNA"/>
</dbReference>
<evidence type="ECO:0000313" key="2">
    <source>
        <dbReference type="Proteomes" id="UP000217790"/>
    </source>
</evidence>
<dbReference type="AlphaFoldDB" id="A0A2H3CPE9"/>
<dbReference type="Proteomes" id="UP000217790">
    <property type="component" value="Unassembled WGS sequence"/>
</dbReference>